<dbReference type="InterPro" id="IPR015947">
    <property type="entry name" value="PUA-like_sf"/>
</dbReference>
<sequence>MTVALSVRQPFAWAIFHAGMDVENRDWPTRFRGRVLIHATATVRQEDYIAFQQACRTPEYWLHQAIMQGGGLPRKEDLLRGGIVGEVEIADCVTEHPSPWFTGLYGFVLRNARVMPFEPLPGSLRFFDVDDCRLGGERDHPLPKA</sequence>
<dbReference type="Proteomes" id="UP000403266">
    <property type="component" value="Unassembled WGS sequence"/>
</dbReference>
<reference evidence="1 2" key="1">
    <citation type="journal article" date="2019" name="Syst. Appl. Microbiol.">
        <title>Microvirga tunisiensis sp. nov., a root nodule symbiotic bacterium isolated from Lupinus micranthus and L. luteus grown in Northern Tunisia.</title>
        <authorList>
            <person name="Msaddak A."/>
            <person name="Rejili M."/>
            <person name="Duran D."/>
            <person name="Mars M."/>
            <person name="Palacios J.M."/>
            <person name="Ruiz-Argueso T."/>
            <person name="Rey L."/>
            <person name="Imperial J."/>
        </authorList>
    </citation>
    <scope>NUCLEOTIDE SEQUENCE [LARGE SCALE GENOMIC DNA]</scope>
    <source>
        <strain evidence="1 2">Lmie10</strain>
    </source>
</reference>
<dbReference type="Gene3D" id="2.30.130.30">
    <property type="entry name" value="Hypothetical protein"/>
    <property type="match status" value="1"/>
</dbReference>
<proteinExistence type="predicted"/>
<dbReference type="AlphaFoldDB" id="A0A5N7MTP1"/>
<organism evidence="1 2">
    <name type="scientific">Microvirga tunisiensis</name>
    <dbReference type="NCBI Taxonomy" id="2108360"/>
    <lineage>
        <taxon>Bacteria</taxon>
        <taxon>Pseudomonadati</taxon>
        <taxon>Pseudomonadota</taxon>
        <taxon>Alphaproteobacteria</taxon>
        <taxon>Hyphomicrobiales</taxon>
        <taxon>Methylobacteriaceae</taxon>
        <taxon>Microvirga</taxon>
    </lineage>
</organism>
<comment type="caution">
    <text evidence="1">The sequence shown here is derived from an EMBL/GenBank/DDBJ whole genome shotgun (WGS) entry which is preliminary data.</text>
</comment>
<keyword evidence="2" id="KW-1185">Reference proteome</keyword>
<dbReference type="OrthoDB" id="359066at2"/>
<dbReference type="CDD" id="cd06554">
    <property type="entry name" value="ASCH_ASC-1_like"/>
    <property type="match status" value="1"/>
</dbReference>
<name>A0A5N7MTP1_9HYPH</name>
<dbReference type="RefSeq" id="WP_152717207.1">
    <property type="nucleotide sequence ID" value="NZ_VOSJ01000398.1"/>
</dbReference>
<gene>
    <name evidence="1" type="ORF">FS320_36375</name>
</gene>
<dbReference type="SUPFAM" id="SSF88697">
    <property type="entry name" value="PUA domain-like"/>
    <property type="match status" value="1"/>
</dbReference>
<evidence type="ECO:0000313" key="2">
    <source>
        <dbReference type="Proteomes" id="UP000403266"/>
    </source>
</evidence>
<evidence type="ECO:0008006" key="3">
    <source>
        <dbReference type="Google" id="ProtNLM"/>
    </source>
</evidence>
<dbReference type="EMBL" id="VOSK01000353">
    <property type="protein sequence ID" value="MPR30362.1"/>
    <property type="molecule type" value="Genomic_DNA"/>
</dbReference>
<protein>
    <recommendedName>
        <fullName evidence="3">ASCH domain-containing protein</fullName>
    </recommendedName>
</protein>
<evidence type="ECO:0000313" key="1">
    <source>
        <dbReference type="EMBL" id="MPR30362.1"/>
    </source>
</evidence>
<accession>A0A5N7MTP1</accession>